<name>A0A6M9PNY4_9BURK</name>
<keyword evidence="4" id="KW-1185">Reference proteome</keyword>
<sequence>MGDNLFMLLITAFIINGALALTAILLHYEALSQLDKNLLKLAHIPPRFRVLIGVGAIFMAHVIEIWLFALGYFFTLQFQGMGGLVGELSGHGVLLDCAYLSFVTFTTLGYGEIVAQGYLRYLTGVEALTGFILITWSASFLFIEMQKYWTTHKSIEVK</sequence>
<organism evidence="3 4">
    <name type="scientific">Polynucleobacter arcticus</name>
    <dbReference type="NCBI Taxonomy" id="1743165"/>
    <lineage>
        <taxon>Bacteria</taxon>
        <taxon>Pseudomonadati</taxon>
        <taxon>Pseudomonadota</taxon>
        <taxon>Betaproteobacteria</taxon>
        <taxon>Burkholderiales</taxon>
        <taxon>Burkholderiaceae</taxon>
        <taxon>Polynucleobacter</taxon>
    </lineage>
</organism>
<protein>
    <submittedName>
        <fullName evidence="3">Ion transporter</fullName>
    </submittedName>
</protein>
<dbReference type="EMBL" id="CP028940">
    <property type="protein sequence ID" value="QKM61098.1"/>
    <property type="molecule type" value="Genomic_DNA"/>
</dbReference>
<dbReference type="AlphaFoldDB" id="A0A6M9PNY4"/>
<dbReference type="Gene3D" id="1.10.287.70">
    <property type="match status" value="1"/>
</dbReference>
<dbReference type="Proteomes" id="UP000501090">
    <property type="component" value="Chromosome"/>
</dbReference>
<keyword evidence="1" id="KW-0472">Membrane</keyword>
<keyword evidence="1" id="KW-1133">Transmembrane helix</keyword>
<proteinExistence type="predicted"/>
<dbReference type="Pfam" id="PF07885">
    <property type="entry name" value="Ion_trans_2"/>
    <property type="match status" value="1"/>
</dbReference>
<evidence type="ECO:0000313" key="3">
    <source>
        <dbReference type="EMBL" id="QKM61098.1"/>
    </source>
</evidence>
<feature type="transmembrane region" description="Helical" evidence="1">
    <location>
        <begin position="93"/>
        <end position="111"/>
    </location>
</feature>
<accession>A0A6M9PNY4</accession>
<feature type="transmembrane region" description="Helical" evidence="1">
    <location>
        <begin position="6"/>
        <end position="28"/>
    </location>
</feature>
<evidence type="ECO:0000259" key="2">
    <source>
        <dbReference type="Pfam" id="PF07885"/>
    </source>
</evidence>
<feature type="domain" description="Potassium channel" evidence="2">
    <location>
        <begin position="75"/>
        <end position="146"/>
    </location>
</feature>
<dbReference type="InterPro" id="IPR013099">
    <property type="entry name" value="K_chnl_dom"/>
</dbReference>
<dbReference type="SUPFAM" id="SSF81324">
    <property type="entry name" value="Voltage-gated potassium channels"/>
    <property type="match status" value="1"/>
</dbReference>
<keyword evidence="1" id="KW-0812">Transmembrane</keyword>
<evidence type="ECO:0000256" key="1">
    <source>
        <dbReference type="SAM" id="Phobius"/>
    </source>
</evidence>
<evidence type="ECO:0000313" key="4">
    <source>
        <dbReference type="Proteomes" id="UP000501090"/>
    </source>
</evidence>
<feature type="transmembrane region" description="Helical" evidence="1">
    <location>
        <begin position="118"/>
        <end position="143"/>
    </location>
</feature>
<reference evidence="3 4" key="1">
    <citation type="submission" date="2018-04" db="EMBL/GenBank/DDBJ databases">
        <title>Polynucleobacter sp. UK-Long2-W17 genome.</title>
        <authorList>
            <person name="Hahn M.W."/>
        </authorList>
    </citation>
    <scope>NUCLEOTIDE SEQUENCE [LARGE SCALE GENOMIC DNA]</scope>
    <source>
        <strain evidence="3 4">UK-Long2-W17</strain>
    </source>
</reference>
<dbReference type="KEGG" id="pard:DN92_08705"/>
<feature type="transmembrane region" description="Helical" evidence="1">
    <location>
        <begin position="48"/>
        <end position="73"/>
    </location>
</feature>
<gene>
    <name evidence="3" type="ORF">DN92_08705</name>
</gene>